<evidence type="ECO:0000313" key="10">
    <source>
        <dbReference type="RefSeq" id="XP_032814430.1"/>
    </source>
</evidence>
<dbReference type="Gene3D" id="3.30.1360.40">
    <property type="match status" value="1"/>
</dbReference>
<keyword evidence="4" id="KW-0648">Protein biosynthesis</keyword>
<dbReference type="CTD" id="92399"/>
<dbReference type="PANTHER" id="PTHR20982:SF3">
    <property type="entry name" value="MITOCHONDRIAL RIBOSOME RECYCLING FACTOR PSEUDO 1"/>
    <property type="match status" value="1"/>
</dbReference>
<name>A0AAJ7WY91_PETMA</name>
<dbReference type="KEGG" id="pmrn:116944805"/>
<dbReference type="GO" id="GO:0043023">
    <property type="term" value="F:ribosomal large subunit binding"/>
    <property type="evidence" value="ECO:0007669"/>
    <property type="project" value="TreeGrafter"/>
</dbReference>
<sequence length="260" mass="27926">MATTMRHVTRLVRLITASRSGAWRPALEPASPKWPPGAMCGFPGVAERWMSTKKSKAKAKSGGGGGAARVSVPPELVDDVINLEGVRGEMDAALASLREDLLKGVSLRTAPGALDHVAVVTTEGRVPLKQIGHVTVRSPSLLVVNMAACPQATEAAVQAIRTSGMNLNPEVDGDIIRVPVPKVTREHRENLGRVAKQLGTRCKDALRSVRNAAVTRARRSRDSVSDDVIRLVEKQIQQMADETSDEVDRLIVAKTKELLG</sequence>
<evidence type="ECO:0000256" key="3">
    <source>
        <dbReference type="ARBA" id="ARBA00020581"/>
    </source>
</evidence>
<keyword evidence="9" id="KW-1185">Reference proteome</keyword>
<dbReference type="AlphaFoldDB" id="A0AAJ7WY91"/>
<evidence type="ECO:0000256" key="7">
    <source>
        <dbReference type="ARBA" id="ARBA00033107"/>
    </source>
</evidence>
<evidence type="ECO:0000256" key="2">
    <source>
        <dbReference type="ARBA" id="ARBA00005912"/>
    </source>
</evidence>
<dbReference type="Gene3D" id="1.10.132.20">
    <property type="entry name" value="Ribosome-recycling factor"/>
    <property type="match status" value="1"/>
</dbReference>
<feature type="domain" description="Ribosome recycling factor" evidence="8">
    <location>
        <begin position="98"/>
        <end position="259"/>
    </location>
</feature>
<organism evidence="9 10">
    <name type="scientific">Petromyzon marinus</name>
    <name type="common">Sea lamprey</name>
    <dbReference type="NCBI Taxonomy" id="7757"/>
    <lineage>
        <taxon>Eukaryota</taxon>
        <taxon>Metazoa</taxon>
        <taxon>Chordata</taxon>
        <taxon>Craniata</taxon>
        <taxon>Vertebrata</taxon>
        <taxon>Cyclostomata</taxon>
        <taxon>Hyperoartia</taxon>
        <taxon>Petromyzontiformes</taxon>
        <taxon>Petromyzontidae</taxon>
        <taxon>Petromyzon</taxon>
    </lineage>
</organism>
<dbReference type="InterPro" id="IPR002661">
    <property type="entry name" value="Ribosome_recyc_fac"/>
</dbReference>
<dbReference type="PANTHER" id="PTHR20982">
    <property type="entry name" value="RIBOSOME RECYCLING FACTOR"/>
    <property type="match status" value="1"/>
</dbReference>
<evidence type="ECO:0000256" key="1">
    <source>
        <dbReference type="ARBA" id="ARBA00004173"/>
    </source>
</evidence>
<dbReference type="GO" id="GO:0006412">
    <property type="term" value="P:translation"/>
    <property type="evidence" value="ECO:0007669"/>
    <property type="project" value="UniProtKB-KW"/>
</dbReference>
<evidence type="ECO:0000256" key="5">
    <source>
        <dbReference type="ARBA" id="ARBA00022946"/>
    </source>
</evidence>
<evidence type="ECO:0000313" key="9">
    <source>
        <dbReference type="Proteomes" id="UP001318040"/>
    </source>
</evidence>
<keyword evidence="5" id="KW-0809">Transit peptide</keyword>
<accession>A0AAJ7WY91</accession>
<comment type="similarity">
    <text evidence="2">Belongs to the RRF family.</text>
</comment>
<evidence type="ECO:0000256" key="4">
    <source>
        <dbReference type="ARBA" id="ARBA00022917"/>
    </source>
</evidence>
<dbReference type="InterPro" id="IPR023584">
    <property type="entry name" value="Ribosome_recyc_fac_dom"/>
</dbReference>
<dbReference type="FunFam" id="3.30.1360.40:FF:000007">
    <property type="entry name" value="ribosome-recycling factor, mitochondrial isoform X1"/>
    <property type="match status" value="1"/>
</dbReference>
<reference evidence="10" key="1">
    <citation type="submission" date="2025-08" db="UniProtKB">
        <authorList>
            <consortium name="RefSeq"/>
        </authorList>
    </citation>
    <scope>IDENTIFICATION</scope>
    <source>
        <tissue evidence="10">Sperm</tissue>
    </source>
</reference>
<keyword evidence="6" id="KW-0496">Mitochondrion</keyword>
<dbReference type="Proteomes" id="UP001318040">
    <property type="component" value="Chromosome 22"/>
</dbReference>
<dbReference type="RefSeq" id="XP_032814430.1">
    <property type="nucleotide sequence ID" value="XM_032958539.1"/>
</dbReference>
<dbReference type="InterPro" id="IPR036191">
    <property type="entry name" value="RRF_sf"/>
</dbReference>
<comment type="subcellular location">
    <subcellularLocation>
        <location evidence="1">Mitochondrion</location>
    </subcellularLocation>
</comment>
<proteinExistence type="inferred from homology"/>
<protein>
    <recommendedName>
        <fullName evidence="3">Ribosome-recycling factor, mitochondrial</fullName>
    </recommendedName>
    <alternativeName>
        <fullName evidence="7">Ribosome-releasing factor, mitochondrial</fullName>
    </alternativeName>
</protein>
<dbReference type="Pfam" id="PF01765">
    <property type="entry name" value="RRF"/>
    <property type="match status" value="1"/>
</dbReference>
<dbReference type="SUPFAM" id="SSF55194">
    <property type="entry name" value="Ribosome recycling factor, RRF"/>
    <property type="match status" value="1"/>
</dbReference>
<evidence type="ECO:0000256" key="6">
    <source>
        <dbReference type="ARBA" id="ARBA00023128"/>
    </source>
</evidence>
<dbReference type="GO" id="GO:0005739">
    <property type="term" value="C:mitochondrion"/>
    <property type="evidence" value="ECO:0007669"/>
    <property type="project" value="UniProtKB-SubCell"/>
</dbReference>
<gene>
    <name evidence="10" type="primary">MRRF</name>
</gene>
<evidence type="ECO:0000259" key="8">
    <source>
        <dbReference type="Pfam" id="PF01765"/>
    </source>
</evidence>
<dbReference type="GeneID" id="116944805"/>